<dbReference type="AlphaFoldDB" id="A0A0B7ATB9"/>
<organism evidence="1">
    <name type="scientific">Arion vulgaris</name>
    <dbReference type="NCBI Taxonomy" id="1028688"/>
    <lineage>
        <taxon>Eukaryota</taxon>
        <taxon>Metazoa</taxon>
        <taxon>Spiralia</taxon>
        <taxon>Lophotrochozoa</taxon>
        <taxon>Mollusca</taxon>
        <taxon>Gastropoda</taxon>
        <taxon>Heterobranchia</taxon>
        <taxon>Euthyneura</taxon>
        <taxon>Panpulmonata</taxon>
        <taxon>Eupulmonata</taxon>
        <taxon>Stylommatophora</taxon>
        <taxon>Helicina</taxon>
        <taxon>Arionoidea</taxon>
        <taxon>Arionidae</taxon>
        <taxon>Arion</taxon>
    </lineage>
</organism>
<proteinExistence type="predicted"/>
<name>A0A0B7ATB9_9EUPU</name>
<dbReference type="EMBL" id="HACG01036285">
    <property type="protein sequence ID" value="CEK83150.1"/>
    <property type="molecule type" value="Transcribed_RNA"/>
</dbReference>
<accession>A0A0B7ATB9</accession>
<gene>
    <name evidence="1" type="primary">ORF135454</name>
</gene>
<evidence type="ECO:0000313" key="1">
    <source>
        <dbReference type="EMBL" id="CEK83150.1"/>
    </source>
</evidence>
<protein>
    <submittedName>
        <fullName evidence="1">Uncharacterized protein</fullName>
    </submittedName>
</protein>
<reference evidence="1" key="1">
    <citation type="submission" date="2014-12" db="EMBL/GenBank/DDBJ databases">
        <title>Insight into the proteome of Arion vulgaris.</title>
        <authorList>
            <person name="Aradska J."/>
            <person name="Bulat T."/>
            <person name="Smidak R."/>
            <person name="Sarate P."/>
            <person name="Gangsoo J."/>
            <person name="Sialana F."/>
            <person name="Bilban M."/>
            <person name="Lubec G."/>
        </authorList>
    </citation>
    <scope>NUCLEOTIDE SEQUENCE</scope>
    <source>
        <tissue evidence="1">Skin</tissue>
    </source>
</reference>
<sequence length="56" mass="6483">MAQCEFTIIFDISFDCPAVCRKMHISEAVLLLCHHDDDQNYFYDIGYCMTSAMQTP</sequence>